<dbReference type="EMBL" id="BGPR01265126">
    <property type="protein sequence ID" value="GBM82880.1"/>
    <property type="molecule type" value="Genomic_DNA"/>
</dbReference>
<evidence type="ECO:0008006" key="4">
    <source>
        <dbReference type="Google" id="ProtNLM"/>
    </source>
</evidence>
<accession>A0A4Y2JR34</accession>
<dbReference type="Proteomes" id="UP000499080">
    <property type="component" value="Unassembled WGS sequence"/>
</dbReference>
<evidence type="ECO:0000313" key="3">
    <source>
        <dbReference type="Proteomes" id="UP000499080"/>
    </source>
</evidence>
<keyword evidence="3" id="KW-1185">Reference proteome</keyword>
<proteinExistence type="predicted"/>
<protein>
    <recommendedName>
        <fullName evidence="4">DDE-1 domain-containing protein</fullName>
    </recommendedName>
</protein>
<dbReference type="AlphaFoldDB" id="A0A4Y2JR34"/>
<dbReference type="EMBL" id="BGPR01268718">
    <property type="protein sequence ID" value="GBM92480.1"/>
    <property type="molecule type" value="Genomic_DNA"/>
</dbReference>
<evidence type="ECO:0000313" key="1">
    <source>
        <dbReference type="EMBL" id="GBM82880.1"/>
    </source>
</evidence>
<evidence type="ECO:0000313" key="2">
    <source>
        <dbReference type="EMBL" id="GBM92480.1"/>
    </source>
</evidence>
<sequence length="85" mass="9551">MISAIDRREQLQASVLNAIFYIDQSWNMVSQKTVANCFRHAGFHSSPESEELSEDADEDLALTELAGKTVESRLCNSKRKAVYKA</sequence>
<gene>
    <name evidence="2" type="ORF">AVEN_101015_1</name>
    <name evidence="1" type="ORF">AVEN_47764_1</name>
</gene>
<dbReference type="OrthoDB" id="125347at2759"/>
<organism evidence="2 3">
    <name type="scientific">Araneus ventricosus</name>
    <name type="common">Orbweaver spider</name>
    <name type="synonym">Epeira ventricosa</name>
    <dbReference type="NCBI Taxonomy" id="182803"/>
    <lineage>
        <taxon>Eukaryota</taxon>
        <taxon>Metazoa</taxon>
        <taxon>Ecdysozoa</taxon>
        <taxon>Arthropoda</taxon>
        <taxon>Chelicerata</taxon>
        <taxon>Arachnida</taxon>
        <taxon>Araneae</taxon>
        <taxon>Araneomorphae</taxon>
        <taxon>Entelegynae</taxon>
        <taxon>Araneoidea</taxon>
        <taxon>Araneidae</taxon>
        <taxon>Araneus</taxon>
    </lineage>
</organism>
<comment type="caution">
    <text evidence="2">The sequence shown here is derived from an EMBL/GenBank/DDBJ whole genome shotgun (WGS) entry which is preliminary data.</text>
</comment>
<reference evidence="2 3" key="1">
    <citation type="journal article" date="2019" name="Sci. Rep.">
        <title>Orb-weaving spider Araneus ventricosus genome elucidates the spidroin gene catalogue.</title>
        <authorList>
            <person name="Kono N."/>
            <person name="Nakamura H."/>
            <person name="Ohtoshi R."/>
            <person name="Moran D.A.P."/>
            <person name="Shinohara A."/>
            <person name="Yoshida Y."/>
            <person name="Fujiwara M."/>
            <person name="Mori M."/>
            <person name="Tomita M."/>
            <person name="Arakawa K."/>
        </authorList>
    </citation>
    <scope>NUCLEOTIDE SEQUENCE [LARGE SCALE GENOMIC DNA]</scope>
</reference>
<name>A0A4Y2JR34_ARAVE</name>